<gene>
    <name evidence="2" type="ORF">HDK90DRAFT_462085</name>
</gene>
<name>A0ABR1Z4V2_9PEZI</name>
<organism evidence="2 3">
    <name type="scientific">Phyllosticta capitalensis</name>
    <dbReference type="NCBI Taxonomy" id="121624"/>
    <lineage>
        <taxon>Eukaryota</taxon>
        <taxon>Fungi</taxon>
        <taxon>Dikarya</taxon>
        <taxon>Ascomycota</taxon>
        <taxon>Pezizomycotina</taxon>
        <taxon>Dothideomycetes</taxon>
        <taxon>Dothideomycetes incertae sedis</taxon>
        <taxon>Botryosphaeriales</taxon>
        <taxon>Phyllostictaceae</taxon>
        <taxon>Phyllosticta</taxon>
    </lineage>
</organism>
<dbReference type="EMBL" id="JBBWRZ010000001">
    <property type="protein sequence ID" value="KAK8247316.1"/>
    <property type="molecule type" value="Genomic_DNA"/>
</dbReference>
<comment type="caution">
    <text evidence="2">The sequence shown here is derived from an EMBL/GenBank/DDBJ whole genome shotgun (WGS) entry which is preliminary data.</text>
</comment>
<keyword evidence="3" id="KW-1185">Reference proteome</keyword>
<evidence type="ECO:0000313" key="2">
    <source>
        <dbReference type="EMBL" id="KAK8247316.1"/>
    </source>
</evidence>
<sequence length="273" mass="29828">MSNTEGKPDLKVAIPPSTEPPCECMMCAILKDLTKEENTSFPCLRRIPTRHLVKGGILSRKGQQSPIELPAGIPAEVLSKLRAELPADVPVELPAKLPVETLVELPAPVPVELPDNEVQPMPQEIDGIPISVVLLLRQIYKEEEKRASRGASSSKDAKEPDSASTTCSDSEDLPEPKIRPSIYQLIDEGKPQEWPHKNDDLLCNVGSVEQKPTILAPTKKLAEPKKAEICNARYNAFSPRYASATPGSPYPPTCGSYIPYRPCFALTAEDSAR</sequence>
<proteinExistence type="predicted"/>
<evidence type="ECO:0000256" key="1">
    <source>
        <dbReference type="SAM" id="MobiDB-lite"/>
    </source>
</evidence>
<reference evidence="2 3" key="1">
    <citation type="submission" date="2024-04" db="EMBL/GenBank/DDBJ databases">
        <title>Phyllosticta paracitricarpa is synonymous to the EU quarantine fungus P. citricarpa based on phylogenomic analyses.</title>
        <authorList>
            <consortium name="Lawrence Berkeley National Laboratory"/>
            <person name="Van Ingen-Buijs V.A."/>
            <person name="Van Westerhoven A.C."/>
            <person name="Haridas S."/>
            <person name="Skiadas P."/>
            <person name="Martin F."/>
            <person name="Groenewald J.Z."/>
            <person name="Crous P.W."/>
            <person name="Seidl M.F."/>
        </authorList>
    </citation>
    <scope>NUCLEOTIDE SEQUENCE [LARGE SCALE GENOMIC DNA]</scope>
    <source>
        <strain evidence="2 3">CBS 123374</strain>
    </source>
</reference>
<protein>
    <submittedName>
        <fullName evidence="2">Uncharacterized protein</fullName>
    </submittedName>
</protein>
<feature type="region of interest" description="Disordered" evidence="1">
    <location>
        <begin position="145"/>
        <end position="178"/>
    </location>
</feature>
<dbReference type="Proteomes" id="UP001492380">
    <property type="component" value="Unassembled WGS sequence"/>
</dbReference>
<accession>A0ABR1Z4V2</accession>
<evidence type="ECO:0000313" key="3">
    <source>
        <dbReference type="Proteomes" id="UP001492380"/>
    </source>
</evidence>